<evidence type="ECO:0000256" key="3">
    <source>
        <dbReference type="SAM" id="Phobius"/>
    </source>
</evidence>
<dbReference type="KEGG" id="pfy:PFICI_06541"/>
<protein>
    <recommendedName>
        <fullName evidence="6">Zn(2)-C6 fungal-type domain-containing protein</fullName>
    </recommendedName>
</protein>
<dbReference type="GO" id="GO:0008270">
    <property type="term" value="F:zinc ion binding"/>
    <property type="evidence" value="ECO:0007669"/>
    <property type="project" value="InterPro"/>
</dbReference>
<feature type="region of interest" description="Disordered" evidence="2">
    <location>
        <begin position="1"/>
        <end position="25"/>
    </location>
</feature>
<gene>
    <name evidence="4" type="ORF">PFICI_06541</name>
</gene>
<sequence length="434" mass="47808">MESEPTTTSSLRETTPRRKSRKVRSGCRVCKRRKIKKPSCRNCIKHSATAACAAAAAPTAAGAVARPDVNLNSSSSPANGSLSHASPLSLDPIQLQLLHNYSTSTCYTLSSYVPLRTMWRISVPQLGFSTSFVMRAILALSALHMAHNTRTPSSAERYLSIARCEHDAALRTATELLRNVTAANCAPLFIFSIITFFYTMASPRPAAHMLLLDGSGVPDWLVLLRGLRHISEAAADELLAGPFAAAFAFGRMRLDQCQSLRSTLPPSSAWFSTVASVQLATLRQLVAVAVAESQTLLTLYLDTIDTLEMCFAKAQNRLPTMDLRTLDANDSSTTSDAKETTLVLAWPYLASNEYIEMLGQRQGVAMVILAHYCVLLQSLNGCWWMQGWPSYLIENIWQALDAQHRLWIQWPMEEVGWHPGDLSATRETLTETSI</sequence>
<name>W3X673_PESFW</name>
<evidence type="ECO:0000313" key="5">
    <source>
        <dbReference type="Proteomes" id="UP000030651"/>
    </source>
</evidence>
<dbReference type="RefSeq" id="XP_007833313.1">
    <property type="nucleotide sequence ID" value="XM_007835122.1"/>
</dbReference>
<dbReference type="eggNOG" id="ENOG502SJ6A">
    <property type="taxonomic scope" value="Eukaryota"/>
</dbReference>
<dbReference type="GO" id="GO:0001228">
    <property type="term" value="F:DNA-binding transcription activator activity, RNA polymerase II-specific"/>
    <property type="evidence" value="ECO:0007669"/>
    <property type="project" value="TreeGrafter"/>
</dbReference>
<dbReference type="AlphaFoldDB" id="W3X673"/>
<dbReference type="InterPro" id="IPR053157">
    <property type="entry name" value="Sterol_Uptake_Regulator"/>
</dbReference>
<proteinExistence type="predicted"/>
<organism evidence="4 5">
    <name type="scientific">Pestalotiopsis fici (strain W106-1 / CGMCC3.15140)</name>
    <dbReference type="NCBI Taxonomy" id="1229662"/>
    <lineage>
        <taxon>Eukaryota</taxon>
        <taxon>Fungi</taxon>
        <taxon>Dikarya</taxon>
        <taxon>Ascomycota</taxon>
        <taxon>Pezizomycotina</taxon>
        <taxon>Sordariomycetes</taxon>
        <taxon>Xylariomycetidae</taxon>
        <taxon>Amphisphaeriales</taxon>
        <taxon>Sporocadaceae</taxon>
        <taxon>Pestalotiopsis</taxon>
    </lineage>
</organism>
<keyword evidence="1" id="KW-0539">Nucleus</keyword>
<dbReference type="HOGENOM" id="CLU_024934_0_2_1"/>
<keyword evidence="3" id="KW-1133">Transmembrane helix</keyword>
<reference evidence="5" key="1">
    <citation type="journal article" date="2015" name="BMC Genomics">
        <title>Genomic and transcriptomic analysis of the endophytic fungus Pestalotiopsis fici reveals its lifestyle and high potential for synthesis of natural products.</title>
        <authorList>
            <person name="Wang X."/>
            <person name="Zhang X."/>
            <person name="Liu L."/>
            <person name="Xiang M."/>
            <person name="Wang W."/>
            <person name="Sun X."/>
            <person name="Che Y."/>
            <person name="Guo L."/>
            <person name="Liu G."/>
            <person name="Guo L."/>
            <person name="Wang C."/>
            <person name="Yin W.B."/>
            <person name="Stadler M."/>
            <person name="Zhang X."/>
            <person name="Liu X."/>
        </authorList>
    </citation>
    <scope>NUCLEOTIDE SEQUENCE [LARGE SCALE GENOMIC DNA]</scope>
    <source>
        <strain evidence="5">W106-1 / CGMCC3.15140</strain>
    </source>
</reference>
<feature type="transmembrane region" description="Helical" evidence="3">
    <location>
        <begin position="180"/>
        <end position="201"/>
    </location>
</feature>
<dbReference type="GeneID" id="19271554"/>
<dbReference type="PANTHER" id="PTHR47784:SF5">
    <property type="entry name" value="STEROL UPTAKE CONTROL PROTEIN 2"/>
    <property type="match status" value="1"/>
</dbReference>
<evidence type="ECO:0008006" key="6">
    <source>
        <dbReference type="Google" id="ProtNLM"/>
    </source>
</evidence>
<feature type="compositionally biased region" description="Polar residues" evidence="2">
    <location>
        <begin position="1"/>
        <end position="13"/>
    </location>
</feature>
<dbReference type="Proteomes" id="UP000030651">
    <property type="component" value="Unassembled WGS sequence"/>
</dbReference>
<dbReference type="EMBL" id="KI912112">
    <property type="protein sequence ID" value="ETS81539.1"/>
    <property type="molecule type" value="Genomic_DNA"/>
</dbReference>
<dbReference type="InterPro" id="IPR001138">
    <property type="entry name" value="Zn2Cys6_DnaBD"/>
</dbReference>
<keyword evidence="5" id="KW-1185">Reference proteome</keyword>
<dbReference type="OrthoDB" id="10265322at2759"/>
<dbReference type="OMA" id="LWWAMAP"/>
<dbReference type="InParanoid" id="W3X673"/>
<dbReference type="PANTHER" id="PTHR47784">
    <property type="entry name" value="STEROL UPTAKE CONTROL PROTEIN 2"/>
    <property type="match status" value="1"/>
</dbReference>
<evidence type="ECO:0000256" key="1">
    <source>
        <dbReference type="ARBA" id="ARBA00023242"/>
    </source>
</evidence>
<dbReference type="CDD" id="cd00067">
    <property type="entry name" value="GAL4"/>
    <property type="match status" value="1"/>
</dbReference>
<accession>W3X673</accession>
<evidence type="ECO:0000313" key="4">
    <source>
        <dbReference type="EMBL" id="ETS81539.1"/>
    </source>
</evidence>
<keyword evidence="3" id="KW-0472">Membrane</keyword>
<keyword evidence="3" id="KW-0812">Transmembrane</keyword>
<evidence type="ECO:0000256" key="2">
    <source>
        <dbReference type="SAM" id="MobiDB-lite"/>
    </source>
</evidence>